<protein>
    <recommendedName>
        <fullName evidence="3">Nucleotidyl transferase domain-containing protein</fullName>
    </recommendedName>
</protein>
<reference evidence="1 2" key="1">
    <citation type="submission" date="2013-06" db="EMBL/GenBank/DDBJ databases">
        <authorList>
            <person name="Weinstock G."/>
            <person name="Sodergren E."/>
            <person name="Lobos E.A."/>
            <person name="Fulton L."/>
            <person name="Fulton R."/>
            <person name="Courtney L."/>
            <person name="Fronick C."/>
            <person name="O'Laughlin M."/>
            <person name="Godfrey J."/>
            <person name="Wilson R.M."/>
            <person name="Miner T."/>
            <person name="Farmer C."/>
            <person name="Delehaunty K."/>
            <person name="Cordes M."/>
            <person name="Minx P."/>
            <person name="Tomlinson C."/>
            <person name="Chen J."/>
            <person name="Wollam A."/>
            <person name="Pepin K.H."/>
            <person name="Bhonagiri V."/>
            <person name="Zhang X."/>
            <person name="Warren W."/>
            <person name="Mitreva M."/>
            <person name="Mardis E.R."/>
            <person name="Wilson R.K."/>
        </authorList>
    </citation>
    <scope>NUCLEOTIDE SEQUENCE [LARGE SCALE GENOMIC DNA]</scope>
    <source>
        <strain evidence="1 2">F0279</strain>
    </source>
</reference>
<dbReference type="PATRIC" id="fig|888055.3.peg.2089"/>
<dbReference type="Gene3D" id="3.90.550.10">
    <property type="entry name" value="Spore Coat Polysaccharide Biosynthesis Protein SpsA, Chain A"/>
    <property type="match status" value="1"/>
</dbReference>
<dbReference type="EMBL" id="AWVM01000111">
    <property type="protein sequence ID" value="ERK47919.1"/>
    <property type="molecule type" value="Genomic_DNA"/>
</dbReference>
<name>U2PVY3_LEPWF</name>
<comment type="caution">
    <text evidence="1">The sequence shown here is derived from an EMBL/GenBank/DDBJ whole genome shotgun (WGS) entry which is preliminary data.</text>
</comment>
<evidence type="ECO:0000313" key="2">
    <source>
        <dbReference type="Proteomes" id="UP000016626"/>
    </source>
</evidence>
<evidence type="ECO:0008006" key="3">
    <source>
        <dbReference type="Google" id="ProtNLM"/>
    </source>
</evidence>
<dbReference type="AlphaFoldDB" id="U2PVY3"/>
<dbReference type="SUPFAM" id="SSF53448">
    <property type="entry name" value="Nucleotide-diphospho-sugar transferases"/>
    <property type="match status" value="1"/>
</dbReference>
<dbReference type="eggNOG" id="COG1209">
    <property type="taxonomic scope" value="Bacteria"/>
</dbReference>
<evidence type="ECO:0000313" key="1">
    <source>
        <dbReference type="EMBL" id="ERK47919.1"/>
    </source>
</evidence>
<organism evidence="1 2">
    <name type="scientific">Leptotrichia wadei (strain F0279)</name>
    <dbReference type="NCBI Taxonomy" id="888055"/>
    <lineage>
        <taxon>Bacteria</taxon>
        <taxon>Fusobacteriati</taxon>
        <taxon>Fusobacteriota</taxon>
        <taxon>Fusobacteriia</taxon>
        <taxon>Fusobacteriales</taxon>
        <taxon>Leptotrichiaceae</taxon>
        <taxon>Leptotrichia</taxon>
    </lineage>
</organism>
<dbReference type="PIRSF" id="PIRSF028162">
    <property type="entry name" value="BcbE_prd"/>
    <property type="match status" value="1"/>
</dbReference>
<dbReference type="RefSeq" id="WP_021747105.1">
    <property type="nucleotide sequence ID" value="NZ_KI271424.1"/>
</dbReference>
<accession>U2PVY3</accession>
<gene>
    <name evidence="1" type="ORF">HMPREF9015_02178</name>
</gene>
<dbReference type="Proteomes" id="UP000016626">
    <property type="component" value="Unassembled WGS sequence"/>
</dbReference>
<proteinExistence type="predicted"/>
<dbReference type="InterPro" id="IPR029044">
    <property type="entry name" value="Nucleotide-diphossugar_trans"/>
</dbReference>
<dbReference type="HOGENOM" id="CLU_065567_2_0_0"/>
<dbReference type="InterPro" id="IPR016873">
    <property type="entry name" value="Caps_polysacc_synth_BcbE_prd"/>
</dbReference>
<sequence length="244" mass="28803">MKIIITMAGEGSRFKRIGIEKSKYEIIAKDKTLFEWSMLSLVDFFSEEFIFIVKKMDASYNFIKEKCKELGIRKFKLLEIEHRTEGQASTVMEAESLISLNDGIAIYNIDTYIKEYSLKLEDISKDDYGFIPVFETNGESKWSFTRLDENNYVTEITEKVPISIYGTIGFYYFKNFSDFKKIYENKKEEIKEKYKETYIAPMYSYLINEDKKIKAKILKSDEFIVLGTPEDIVEFDKDYLNKNM</sequence>